<comment type="caution">
    <text evidence="2">The sequence shown here is derived from an EMBL/GenBank/DDBJ whole genome shotgun (WGS) entry which is preliminary data.</text>
</comment>
<evidence type="ECO:0000256" key="1">
    <source>
        <dbReference type="SAM" id="MobiDB-lite"/>
    </source>
</evidence>
<organism evidence="2 3">
    <name type="scientific">Candidatus Neomicrothrix subdominans</name>
    <dbReference type="NCBI Taxonomy" id="2954438"/>
    <lineage>
        <taxon>Bacteria</taxon>
        <taxon>Bacillati</taxon>
        <taxon>Actinomycetota</taxon>
        <taxon>Acidimicrobiia</taxon>
        <taxon>Acidimicrobiales</taxon>
        <taxon>Microthrixaceae</taxon>
        <taxon>Candidatus Neomicrothrix</taxon>
    </lineage>
</organism>
<name>A0A936TG73_9ACTN</name>
<dbReference type="Proteomes" id="UP000727993">
    <property type="component" value="Unassembled WGS sequence"/>
</dbReference>
<feature type="compositionally biased region" description="Low complexity" evidence="1">
    <location>
        <begin position="112"/>
        <end position="124"/>
    </location>
</feature>
<dbReference type="AlphaFoldDB" id="A0A936TG73"/>
<proteinExistence type="predicted"/>
<sequence length="290" mass="31130">MYLRCVELDADDLSVATTAQAQTVARRAVDLGANAVRAPSGAIPTIVRNAATSAGLRVMDEEHRYRRRSFLERLAGTGVSSWPDLAPGAAAALLARRHRRWPTTLAWVRSTSADDTAAPTTGATNRVPPQEPVPSNVIATVRRMAGRPGRGFSAPWPEQPSDPAWAPVTVLPEPPPPHLRPGRGFAVNLWLCRDWMDGDTGADADTARVVATVRWAERVHSWTFSGPVPTAGSATIATLPLVRPLEGSLSLELTLIAGAEDNSRPPTAWRYVLTDDAAGVAFWSLSIPDE</sequence>
<accession>A0A936TG73</accession>
<dbReference type="EMBL" id="JADJZA010000007">
    <property type="protein sequence ID" value="MBK9297405.1"/>
    <property type="molecule type" value="Genomic_DNA"/>
</dbReference>
<feature type="region of interest" description="Disordered" evidence="1">
    <location>
        <begin position="112"/>
        <end position="133"/>
    </location>
</feature>
<evidence type="ECO:0000313" key="2">
    <source>
        <dbReference type="EMBL" id="MBK9297405.1"/>
    </source>
</evidence>
<protein>
    <submittedName>
        <fullName evidence="2">Uncharacterized protein</fullName>
    </submittedName>
</protein>
<gene>
    <name evidence="2" type="ORF">IPN02_11350</name>
</gene>
<evidence type="ECO:0000313" key="3">
    <source>
        <dbReference type="Proteomes" id="UP000727993"/>
    </source>
</evidence>
<reference evidence="2 3" key="1">
    <citation type="submission" date="2020-10" db="EMBL/GenBank/DDBJ databases">
        <title>Connecting structure to function with the recovery of over 1000 high-quality activated sludge metagenome-assembled genomes encoding full-length rRNA genes using long-read sequencing.</title>
        <authorList>
            <person name="Singleton C.M."/>
            <person name="Petriglieri F."/>
            <person name="Kristensen J.M."/>
            <person name="Kirkegaard R.H."/>
            <person name="Michaelsen T.Y."/>
            <person name="Andersen M.H."/>
            <person name="Karst S.M."/>
            <person name="Dueholm M.S."/>
            <person name="Nielsen P.H."/>
            <person name="Albertsen M."/>
        </authorList>
    </citation>
    <scope>NUCLEOTIDE SEQUENCE [LARGE SCALE GENOMIC DNA]</scope>
    <source>
        <strain evidence="2">Lyne_18-Q3-R50-59_MAXAC.006</strain>
    </source>
</reference>